<dbReference type="InterPro" id="IPR036928">
    <property type="entry name" value="AS_sf"/>
</dbReference>
<evidence type="ECO:0000313" key="3">
    <source>
        <dbReference type="Proteomes" id="UP000557193"/>
    </source>
</evidence>
<dbReference type="RefSeq" id="WP_184685624.1">
    <property type="nucleotide sequence ID" value="NZ_JACHLL010000009.1"/>
</dbReference>
<dbReference type="EMBL" id="JACHLL010000009">
    <property type="protein sequence ID" value="MBB6343412.1"/>
    <property type="molecule type" value="Genomic_DNA"/>
</dbReference>
<dbReference type="PANTHER" id="PTHR43372:SF4">
    <property type="entry name" value="FATTY-ACID AMIDE HYDROLASE 2"/>
    <property type="match status" value="1"/>
</dbReference>
<evidence type="ECO:0000313" key="2">
    <source>
        <dbReference type="EMBL" id="MBB6343412.1"/>
    </source>
</evidence>
<accession>A0A7X0ET94</accession>
<gene>
    <name evidence="2" type="ORF">HNP49_003614</name>
</gene>
<dbReference type="Proteomes" id="UP000557193">
    <property type="component" value="Unassembled WGS sequence"/>
</dbReference>
<dbReference type="Pfam" id="PF01425">
    <property type="entry name" value="Amidase"/>
    <property type="match status" value="1"/>
</dbReference>
<dbReference type="GO" id="GO:0004040">
    <property type="term" value="F:amidase activity"/>
    <property type="evidence" value="ECO:0007669"/>
    <property type="project" value="UniProtKB-EC"/>
</dbReference>
<dbReference type="PANTHER" id="PTHR43372">
    <property type="entry name" value="FATTY-ACID AMIDE HYDROLASE"/>
    <property type="match status" value="1"/>
</dbReference>
<name>A0A7X0ET94_9PSED</name>
<feature type="domain" description="Amidase" evidence="1">
    <location>
        <begin position="23"/>
        <end position="464"/>
    </location>
</feature>
<dbReference type="Gene3D" id="3.90.1300.10">
    <property type="entry name" value="Amidase signature (AS) domain"/>
    <property type="match status" value="1"/>
</dbReference>
<organism evidence="2 3">
    <name type="scientific">Pseudomonas fluvialis</name>
    <dbReference type="NCBI Taxonomy" id="1793966"/>
    <lineage>
        <taxon>Bacteria</taxon>
        <taxon>Pseudomonadati</taxon>
        <taxon>Pseudomonadota</taxon>
        <taxon>Gammaproteobacteria</taxon>
        <taxon>Pseudomonadales</taxon>
        <taxon>Pseudomonadaceae</taxon>
        <taxon>Pseudomonas</taxon>
    </lineage>
</organism>
<protein>
    <submittedName>
        <fullName evidence="2">Amidase</fullName>
        <ecNumber evidence="2">3.5.1.4</ecNumber>
    </submittedName>
</protein>
<dbReference type="InterPro" id="IPR052739">
    <property type="entry name" value="FAAH2"/>
</dbReference>
<dbReference type="AlphaFoldDB" id="A0A7X0ET94"/>
<dbReference type="EC" id="3.5.1.4" evidence="2"/>
<evidence type="ECO:0000259" key="1">
    <source>
        <dbReference type="Pfam" id="PF01425"/>
    </source>
</evidence>
<reference evidence="2 3" key="1">
    <citation type="submission" date="2020-08" db="EMBL/GenBank/DDBJ databases">
        <title>Functional genomics of gut bacteria from endangered species of beetles.</title>
        <authorList>
            <person name="Carlos-Shanley C."/>
        </authorList>
    </citation>
    <scope>NUCLEOTIDE SEQUENCE [LARGE SCALE GENOMIC DNA]</scope>
    <source>
        <strain evidence="2 3">S00202</strain>
    </source>
</reference>
<dbReference type="InterPro" id="IPR023631">
    <property type="entry name" value="Amidase_dom"/>
</dbReference>
<comment type="caution">
    <text evidence="2">The sequence shown here is derived from an EMBL/GenBank/DDBJ whole genome shotgun (WGS) entry which is preliminary data.</text>
</comment>
<dbReference type="SUPFAM" id="SSF75304">
    <property type="entry name" value="Amidase signature (AS) enzymes"/>
    <property type="match status" value="1"/>
</dbReference>
<dbReference type="GO" id="GO:0012505">
    <property type="term" value="C:endomembrane system"/>
    <property type="evidence" value="ECO:0007669"/>
    <property type="project" value="TreeGrafter"/>
</dbReference>
<sequence>MDKDDSARATAAKIAQGHLTAGEVLQACMERVQRYNSAVNAVVTMSPNVGEEAVRADAQVQSDQPLAALHGVPVTIKDCFATAGLRTTSSHPPLRDYVPEQDATSVSRLKAAGALVVGKTNLPQLAGDAQCCSPLFGVTNNPWNLTLTSGGSSGGSAAAVAMGFSFLDLGSDIGGSIRIPAAYCGVLGLKATENRIPRTGHIPHLPGTLRTVRHMLSFGVLARHVEDLHLGLELLEGADGIDLEVPPVSALKSVARGIRPLRVAWWDDFAGLPLCARTRRGLTQTVERLQQAGIHVERCRPEGFDFIQAWQAYGQIAGAEIGLGMPQTERRLLRALGALVPQQQQLTHSLVRGMGLDWRRYNQALQVRDQLISSLEGFLQSWDAWVCPVAASVAYAHSPRKAWQKPADIEVDGQAVPYYEGSIGMTSPFSLTGSPVVAMPAGVVDGLPVGLQWVGRRWQDEALLEVCAEVEPILGGCPRPPLCSA</sequence>
<keyword evidence="3" id="KW-1185">Reference proteome</keyword>
<keyword evidence="2" id="KW-0378">Hydrolase</keyword>
<proteinExistence type="predicted"/>